<dbReference type="AlphaFoldDB" id="A0A3T0T1G0"/>
<gene>
    <name evidence="1" type="ORF">C1I64_10670</name>
</gene>
<reference evidence="1 2" key="1">
    <citation type="submission" date="2018-03" db="EMBL/GenBank/DDBJ databases">
        <title>Bacteriophage NCPPB3778 and a type I-E CRISPR drive the evolution of the US Biological Select Agent, Rathayibacter toxicus.</title>
        <authorList>
            <person name="Davis E.W.II."/>
            <person name="Tabima J.F."/>
            <person name="Weisberg A.J."/>
            <person name="Dantas Lopes L."/>
            <person name="Wiseman M.S."/>
            <person name="Wiseman M.S."/>
            <person name="Pupko T."/>
            <person name="Belcher M.S."/>
            <person name="Sechler A.J."/>
            <person name="Tancos M.A."/>
            <person name="Schroeder B.K."/>
            <person name="Murray T.D."/>
            <person name="Luster D.G."/>
            <person name="Schneider W.L."/>
            <person name="Rogers E."/>
            <person name="Andreote F.D."/>
            <person name="Grunwald N.J."/>
            <person name="Putnam M.L."/>
            <person name="Chang J.H."/>
        </authorList>
    </citation>
    <scope>NUCLEOTIDE SEQUENCE [LARGE SCALE GENOMIC DNA]</scope>
    <source>
        <strain evidence="1 2">DSM 15932</strain>
    </source>
</reference>
<evidence type="ECO:0008006" key="3">
    <source>
        <dbReference type="Google" id="ProtNLM"/>
    </source>
</evidence>
<dbReference type="RefSeq" id="WP_127887182.1">
    <property type="nucleotide sequence ID" value="NZ_CP028137.1"/>
</dbReference>
<evidence type="ECO:0000313" key="2">
    <source>
        <dbReference type="Proteomes" id="UP000285317"/>
    </source>
</evidence>
<organism evidence="1 2">
    <name type="scientific">Rathayibacter festucae DSM 15932</name>
    <dbReference type="NCBI Taxonomy" id="1328866"/>
    <lineage>
        <taxon>Bacteria</taxon>
        <taxon>Bacillati</taxon>
        <taxon>Actinomycetota</taxon>
        <taxon>Actinomycetes</taxon>
        <taxon>Micrococcales</taxon>
        <taxon>Microbacteriaceae</taxon>
        <taxon>Rathayibacter</taxon>
    </lineage>
</organism>
<name>A0A3T0T1G0_9MICO</name>
<dbReference type="KEGG" id="rfs:C1I64_10670"/>
<accession>A0A3T0T1G0</accession>
<protein>
    <recommendedName>
        <fullName evidence="3">TOMM leader peptide-binding protein</fullName>
    </recommendedName>
</protein>
<dbReference type="EMBL" id="CP028137">
    <property type="protein sequence ID" value="AZZ52461.1"/>
    <property type="molecule type" value="Genomic_DNA"/>
</dbReference>
<dbReference type="Proteomes" id="UP000285317">
    <property type="component" value="Chromosome"/>
</dbReference>
<dbReference type="Gene3D" id="3.40.50.720">
    <property type="entry name" value="NAD(P)-binding Rossmann-like Domain"/>
    <property type="match status" value="1"/>
</dbReference>
<sequence length="267" mass="28142">MVLRLDPRFPLVWRSATAMQVGLDHPRVVLEGVGYAEELLVHALRVGTSAGTARLIATRAGASDARVDELLATLRPVLLRSIDPDPPAPPRVVVEGVGSAADALRSLLRDEGCELVAENAVPALAVLVADYAVAPARAAHWLSSDVPHLAVVFGDEAVRIGPLVEPGGGPCLHCAYRDRIDLDPEWPRLVIQVLGTTASTRTALSSAAIAVAAADAALRRLHAGWTGLRSVERTYSDASGSFSERRLEPHRGCACRSLRGSATAPAA</sequence>
<proteinExistence type="predicted"/>
<evidence type="ECO:0000313" key="1">
    <source>
        <dbReference type="EMBL" id="AZZ52461.1"/>
    </source>
</evidence>